<keyword evidence="5 6" id="KW-0539">Nucleus</keyword>
<dbReference type="Gramene" id="OE9A003170T8">
    <property type="protein sequence ID" value="OE9A003170C8"/>
    <property type="gene ID" value="OE9A003170"/>
</dbReference>
<name>A0A8S0ULZ2_OLEEU</name>
<dbReference type="Pfam" id="PF10513">
    <property type="entry name" value="EPL1"/>
    <property type="match status" value="1"/>
</dbReference>
<keyword evidence="3 6" id="KW-0805">Transcription regulation</keyword>
<comment type="similarity">
    <text evidence="2 6">Belongs to the enhancer of polycomb family.</text>
</comment>
<comment type="caution">
    <text evidence="8">The sequence shown here is derived from an EMBL/GenBank/DDBJ whole genome shotgun (WGS) entry which is preliminary data.</text>
</comment>
<comment type="subcellular location">
    <subcellularLocation>
        <location evidence="1 6">Nucleus</location>
    </subcellularLocation>
</comment>
<evidence type="ECO:0000259" key="7">
    <source>
        <dbReference type="Pfam" id="PF10513"/>
    </source>
</evidence>
<sequence length="764" mass="87444">MPAVGMRKITRVLGARVLRSGRRLCTEPRLSVKYLRAANKENERIELPNNSMNFGGYAGKRCKRAWQEIENDSSLDIVVEPKMEECMPQVKIADRMFGIVYKRKMRKIVLSSSDSSEDKMFGEQFVRKSWRKNFRATELSETCGEFHNNSGSCSELALIVREWSSDNGCWISYFLNSVFKYMRRFTIELRHLSAFLLSEPICDAFSSHGIRFLPDSTSIKNPGFCIISGSRSSIPVFSVDFSAVPSCFMHLHSSLYLRPVQLACVLGTNSQCVTKHVEKERQEVSSSQVPSRIDRSDGIMVAPRIDGSETRELSQSTIRFSKSAVRSMHLRNGSNIKKARTSLKRKRGRPPSVVRVQKASRALASDFLRSRHDIRSSSVASSNLIMSYAKRTQDLGANCCSANILITETDKCYREEGTTITLKVYPSEQWVLAVMRDGIYRDILAVKNALRPCCCNRFTHSIIWTVDGGWKLEFPNKLDWAIFKELYKKCAERNAQFHATSILPIPWVREVSYPVDSNIGPFDRPDSYITVKGDELTRALAKRTANYDMDSDDEEWLNKFNNKFYTEKKRCELVKPENFELIIDALEKGFHYNSDEYADDIAADIFCIDLERKEVVEAIRSYWIEKRGQKHSSLIRIFQFYRPRRMQVIPRSVLRKKRSFKRLGSQAGRGKRRTLLQEMIAERDSLTAMAAERDALQQHNILLKKQEAKSEADTSEVLAILKRQHAQLLAENADMATYRATMAMRIAEAAKFTEALSAVTPSFL</sequence>
<dbReference type="GO" id="GO:0005634">
    <property type="term" value="C:nucleus"/>
    <property type="evidence" value="ECO:0007669"/>
    <property type="project" value="UniProtKB-SubCell"/>
</dbReference>
<dbReference type="GO" id="GO:0035267">
    <property type="term" value="C:NuA4 histone acetyltransferase complex"/>
    <property type="evidence" value="ECO:0007669"/>
    <property type="project" value="InterPro"/>
</dbReference>
<proteinExistence type="inferred from homology"/>
<protein>
    <recommendedName>
        <fullName evidence="6">Enhancer of polycomb-like protein</fullName>
    </recommendedName>
</protein>
<feature type="domain" description="Enhancer of polycomb-like N-terminal" evidence="7">
    <location>
        <begin position="492"/>
        <end position="588"/>
    </location>
</feature>
<dbReference type="EMBL" id="CACTIH010009028">
    <property type="protein sequence ID" value="CAA3019581.1"/>
    <property type="molecule type" value="Genomic_DNA"/>
</dbReference>
<evidence type="ECO:0000256" key="2">
    <source>
        <dbReference type="ARBA" id="ARBA00008035"/>
    </source>
</evidence>
<dbReference type="Gramene" id="OE9A003170T4">
    <property type="protein sequence ID" value="OE9A003170C4"/>
    <property type="gene ID" value="OE9A003170"/>
</dbReference>
<gene>
    <name evidence="8" type="ORF">OLEA9_A003170</name>
</gene>
<dbReference type="OrthoDB" id="435275at2759"/>
<evidence type="ECO:0000256" key="5">
    <source>
        <dbReference type="ARBA" id="ARBA00023242"/>
    </source>
</evidence>
<accession>A0A8S0ULZ2</accession>
<reference evidence="8 9" key="1">
    <citation type="submission" date="2019-12" db="EMBL/GenBank/DDBJ databases">
        <authorList>
            <person name="Alioto T."/>
            <person name="Alioto T."/>
            <person name="Gomez Garrido J."/>
        </authorList>
    </citation>
    <scope>NUCLEOTIDE SEQUENCE [LARGE SCALE GENOMIC DNA]</scope>
</reference>
<dbReference type="GO" id="GO:0006357">
    <property type="term" value="P:regulation of transcription by RNA polymerase II"/>
    <property type="evidence" value="ECO:0007669"/>
    <property type="project" value="InterPro"/>
</dbReference>
<dbReference type="Gramene" id="OE9A003170T1">
    <property type="protein sequence ID" value="OE9A003170C1"/>
    <property type="gene ID" value="OE9A003170"/>
</dbReference>
<dbReference type="PANTHER" id="PTHR14898">
    <property type="entry name" value="ENHANCER OF POLYCOMB"/>
    <property type="match status" value="1"/>
</dbReference>
<evidence type="ECO:0000256" key="6">
    <source>
        <dbReference type="RuleBase" id="RU361124"/>
    </source>
</evidence>
<dbReference type="InterPro" id="IPR019542">
    <property type="entry name" value="Enhancer_polycomb-like_N"/>
</dbReference>
<evidence type="ECO:0000256" key="4">
    <source>
        <dbReference type="ARBA" id="ARBA00023163"/>
    </source>
</evidence>
<evidence type="ECO:0000313" key="8">
    <source>
        <dbReference type="EMBL" id="CAA3019581.1"/>
    </source>
</evidence>
<organism evidence="8 9">
    <name type="scientific">Olea europaea subsp. europaea</name>
    <dbReference type="NCBI Taxonomy" id="158383"/>
    <lineage>
        <taxon>Eukaryota</taxon>
        <taxon>Viridiplantae</taxon>
        <taxon>Streptophyta</taxon>
        <taxon>Embryophyta</taxon>
        <taxon>Tracheophyta</taxon>
        <taxon>Spermatophyta</taxon>
        <taxon>Magnoliopsida</taxon>
        <taxon>eudicotyledons</taxon>
        <taxon>Gunneridae</taxon>
        <taxon>Pentapetalae</taxon>
        <taxon>asterids</taxon>
        <taxon>lamiids</taxon>
        <taxon>Lamiales</taxon>
        <taxon>Oleaceae</taxon>
        <taxon>Oleeae</taxon>
        <taxon>Olea</taxon>
    </lineage>
</organism>
<dbReference type="Proteomes" id="UP000594638">
    <property type="component" value="Unassembled WGS sequence"/>
</dbReference>
<evidence type="ECO:0000313" key="9">
    <source>
        <dbReference type="Proteomes" id="UP000594638"/>
    </source>
</evidence>
<dbReference type="Gramene" id="OE9A003170T3">
    <property type="protein sequence ID" value="OE9A003170C3"/>
    <property type="gene ID" value="OE9A003170"/>
</dbReference>
<evidence type="ECO:0000256" key="1">
    <source>
        <dbReference type="ARBA" id="ARBA00004123"/>
    </source>
</evidence>
<keyword evidence="4 6" id="KW-0804">Transcription</keyword>
<evidence type="ECO:0000256" key="3">
    <source>
        <dbReference type="ARBA" id="ARBA00023015"/>
    </source>
</evidence>
<dbReference type="InterPro" id="IPR024943">
    <property type="entry name" value="Enhancer_polycomb"/>
</dbReference>
<dbReference type="AlphaFoldDB" id="A0A8S0ULZ2"/>
<keyword evidence="9" id="KW-1185">Reference proteome</keyword>